<proteinExistence type="predicted"/>
<evidence type="ECO:0000313" key="2">
    <source>
        <dbReference type="Proteomes" id="UP000663722"/>
    </source>
</evidence>
<evidence type="ECO:0000313" key="1">
    <source>
        <dbReference type="EMBL" id="QTA89180.1"/>
    </source>
</evidence>
<sequence length="54" mass="6392">MFRSQGSELIILWELFGKCFHRKIRHEISLLPENLCGHPRPFRVMIADSQLLNI</sequence>
<accession>A0A975BPF1</accession>
<protein>
    <submittedName>
        <fullName evidence="1">Uncharacterized protein</fullName>
    </submittedName>
</protein>
<dbReference type="Proteomes" id="UP000663722">
    <property type="component" value="Chromosome"/>
</dbReference>
<dbReference type="KEGG" id="dmm:dnm_052300"/>
<keyword evidence="2" id="KW-1185">Reference proteome</keyword>
<name>A0A975BPF1_9BACT</name>
<organism evidence="1 2">
    <name type="scientific">Desulfonema magnum</name>
    <dbReference type="NCBI Taxonomy" id="45655"/>
    <lineage>
        <taxon>Bacteria</taxon>
        <taxon>Pseudomonadati</taxon>
        <taxon>Thermodesulfobacteriota</taxon>
        <taxon>Desulfobacteria</taxon>
        <taxon>Desulfobacterales</taxon>
        <taxon>Desulfococcaceae</taxon>
        <taxon>Desulfonema</taxon>
    </lineage>
</organism>
<dbReference type="EMBL" id="CP061800">
    <property type="protein sequence ID" value="QTA89180.1"/>
    <property type="molecule type" value="Genomic_DNA"/>
</dbReference>
<reference evidence="1" key="1">
    <citation type="journal article" date="2021" name="Microb. Physiol.">
        <title>Proteogenomic Insights into the Physiology of Marine, Sulfate-Reducing, Filamentous Desulfonema limicola and Desulfonema magnum.</title>
        <authorList>
            <person name="Schnaars V."/>
            <person name="Wohlbrand L."/>
            <person name="Scheve S."/>
            <person name="Hinrichs C."/>
            <person name="Reinhardt R."/>
            <person name="Rabus R."/>
        </authorList>
    </citation>
    <scope>NUCLEOTIDE SEQUENCE</scope>
    <source>
        <strain evidence="1">4be13</strain>
    </source>
</reference>
<gene>
    <name evidence="1" type="ORF">dnm_052300</name>
</gene>
<dbReference type="AlphaFoldDB" id="A0A975BPF1"/>